<keyword evidence="6" id="KW-1185">Reference proteome</keyword>
<accession>A0ABP0QDA2</accession>
<dbReference type="EMBL" id="CAXAMN010024361">
    <property type="protein sequence ID" value="CAK9085865.1"/>
    <property type="molecule type" value="Genomic_DNA"/>
</dbReference>
<dbReference type="InterPro" id="IPR000719">
    <property type="entry name" value="Prot_kinase_dom"/>
</dbReference>
<evidence type="ECO:0000259" key="4">
    <source>
        <dbReference type="PROSITE" id="PS50011"/>
    </source>
</evidence>
<protein>
    <recommendedName>
        <fullName evidence="4">Protein kinase domain-containing protein</fullName>
    </recommendedName>
</protein>
<evidence type="ECO:0000256" key="2">
    <source>
        <dbReference type="ARBA" id="ARBA00022840"/>
    </source>
</evidence>
<feature type="domain" description="Protein kinase" evidence="4">
    <location>
        <begin position="17"/>
        <end position="313"/>
    </location>
</feature>
<gene>
    <name evidence="5" type="ORF">CCMP2556_LOCUS41645</name>
</gene>
<evidence type="ECO:0000313" key="6">
    <source>
        <dbReference type="Proteomes" id="UP001642484"/>
    </source>
</evidence>
<comment type="caution">
    <text evidence="5">The sequence shown here is derived from an EMBL/GenBank/DDBJ whole genome shotgun (WGS) entry which is preliminary data.</text>
</comment>
<evidence type="ECO:0000256" key="1">
    <source>
        <dbReference type="ARBA" id="ARBA00022741"/>
    </source>
</evidence>
<evidence type="ECO:0000313" key="5">
    <source>
        <dbReference type="EMBL" id="CAK9085865.1"/>
    </source>
</evidence>
<evidence type="ECO:0000256" key="3">
    <source>
        <dbReference type="SAM" id="MobiDB-lite"/>
    </source>
</evidence>
<proteinExistence type="predicted"/>
<dbReference type="Proteomes" id="UP001642484">
    <property type="component" value="Unassembled WGS sequence"/>
</dbReference>
<dbReference type="InterPro" id="IPR011009">
    <property type="entry name" value="Kinase-like_dom_sf"/>
</dbReference>
<dbReference type="PANTHER" id="PTHR24346">
    <property type="entry name" value="MAP/MICROTUBULE AFFINITY-REGULATING KINASE"/>
    <property type="match status" value="1"/>
</dbReference>
<organism evidence="5 6">
    <name type="scientific">Durusdinium trenchii</name>
    <dbReference type="NCBI Taxonomy" id="1381693"/>
    <lineage>
        <taxon>Eukaryota</taxon>
        <taxon>Sar</taxon>
        <taxon>Alveolata</taxon>
        <taxon>Dinophyceae</taxon>
        <taxon>Suessiales</taxon>
        <taxon>Symbiodiniaceae</taxon>
        <taxon>Durusdinium</taxon>
    </lineage>
</organism>
<sequence>MQEITAEELEKTCSAIAANVKPWESGSFQYVKKIEDAGRNHGRVDMMNGSRYSCTVAVKKMPNRWVEKGPKEFAKKHPSECECPWRSIAILQELTNKGFDPTCRLMDVFRDDHYTYAVSELASGGDLFSWCLNHPVPTPDREAEMLPLVAQTFSAVEWLHTLGIAHRDLSLENILLTGCGESPQLVKLIDFGMAHLGRWCPAATTLGPGKPSYQAPELHLKREYDGFLADTFSLGVVVYAMALGNYPWQSTKPGRSRVFDWVSCHGILPFLQRREIAGCFSEAFIDMMAALLHTQPAQRYGLLQLGSNKEDQINIEQVLYSSQLISKRRWLQFCRTPGQWRRGISSNSVSTMATETESDAEEHGTGRPVSAFDTVELTGLAC</sequence>
<dbReference type="PANTHER" id="PTHR24346:SF30">
    <property type="entry name" value="MATERNAL EMBRYONIC LEUCINE ZIPPER KINASE"/>
    <property type="match status" value="1"/>
</dbReference>
<keyword evidence="2" id="KW-0067">ATP-binding</keyword>
<dbReference type="SUPFAM" id="SSF56112">
    <property type="entry name" value="Protein kinase-like (PK-like)"/>
    <property type="match status" value="1"/>
</dbReference>
<reference evidence="5 6" key="1">
    <citation type="submission" date="2024-02" db="EMBL/GenBank/DDBJ databases">
        <authorList>
            <person name="Chen Y."/>
            <person name="Shah S."/>
            <person name="Dougan E. K."/>
            <person name="Thang M."/>
            <person name="Chan C."/>
        </authorList>
    </citation>
    <scope>NUCLEOTIDE SEQUENCE [LARGE SCALE GENOMIC DNA]</scope>
</reference>
<dbReference type="Pfam" id="PF00069">
    <property type="entry name" value="Pkinase"/>
    <property type="match status" value="1"/>
</dbReference>
<dbReference type="PROSITE" id="PS50011">
    <property type="entry name" value="PROTEIN_KINASE_DOM"/>
    <property type="match status" value="1"/>
</dbReference>
<dbReference type="Gene3D" id="1.10.510.10">
    <property type="entry name" value="Transferase(Phosphotransferase) domain 1"/>
    <property type="match status" value="1"/>
</dbReference>
<name>A0ABP0QDA2_9DINO</name>
<feature type="region of interest" description="Disordered" evidence="3">
    <location>
        <begin position="347"/>
        <end position="368"/>
    </location>
</feature>
<keyword evidence="1" id="KW-0547">Nucleotide-binding</keyword>